<evidence type="ECO:0000313" key="3">
    <source>
        <dbReference type="Proteomes" id="UP000018004"/>
    </source>
</evidence>
<feature type="signal peptide" evidence="1">
    <location>
        <begin position="1"/>
        <end position="19"/>
    </location>
</feature>
<evidence type="ECO:0000313" key="2">
    <source>
        <dbReference type="EMBL" id="ESU26613.1"/>
    </source>
</evidence>
<gene>
    <name evidence="2" type="ORF">FLJC2902T_25870</name>
</gene>
<dbReference type="STRING" id="1341181.FLJC2902T_25870"/>
<evidence type="ECO:0000256" key="1">
    <source>
        <dbReference type="SAM" id="SignalP"/>
    </source>
</evidence>
<dbReference type="RefSeq" id="WP_023580146.1">
    <property type="nucleotide sequence ID" value="NZ_AVGG01000018.1"/>
</dbReference>
<dbReference type="PATRIC" id="fig|1341181.4.peg.2545"/>
<accession>V6SIT2</accession>
<dbReference type="AlphaFoldDB" id="V6SIT2"/>
<dbReference type="Proteomes" id="UP000018004">
    <property type="component" value="Unassembled WGS sequence"/>
</dbReference>
<keyword evidence="3" id="KW-1185">Reference proteome</keyword>
<dbReference type="EMBL" id="AVGG01000018">
    <property type="protein sequence ID" value="ESU26613.1"/>
    <property type="molecule type" value="Genomic_DNA"/>
</dbReference>
<proteinExistence type="predicted"/>
<protein>
    <submittedName>
        <fullName evidence="2">Uncharacterized protein</fullName>
    </submittedName>
</protein>
<feature type="chain" id="PRO_5004750918" evidence="1">
    <location>
        <begin position="20"/>
        <end position="158"/>
    </location>
</feature>
<comment type="caution">
    <text evidence="2">The sequence shown here is derived from an EMBL/GenBank/DDBJ whole genome shotgun (WGS) entry which is preliminary data.</text>
</comment>
<keyword evidence="1" id="KW-0732">Signal</keyword>
<name>V6SIT2_9FLAO</name>
<reference evidence="2 3" key="1">
    <citation type="submission" date="2013-08" db="EMBL/GenBank/DDBJ databases">
        <title>Flavobacterium limnosediminis JC2902 genome sequencing.</title>
        <authorList>
            <person name="Lee K."/>
            <person name="Yi H."/>
            <person name="Park S."/>
            <person name="Chun J."/>
        </authorList>
    </citation>
    <scope>NUCLEOTIDE SEQUENCE [LARGE SCALE GENOMIC DNA]</scope>
    <source>
        <strain evidence="2 3">JC2902</strain>
    </source>
</reference>
<dbReference type="OrthoDB" id="1376171at2"/>
<sequence length="158" mass="17406">MKFKIIVSLFLLASLSAYSQELKYKSGGRIFDSNDKKMSPTEVRELLAKQPGMLQFYNKGRSKKALGNTMLYGGMALLATDFLLAASKESEYPTMMSILGAASMILSIPVKAGYTKKIKTVVKDYNAELSNKDKDSGFNFESMSVVSNKNGVGLRLTF</sequence>
<dbReference type="eggNOG" id="ENOG5032SQG">
    <property type="taxonomic scope" value="Bacteria"/>
</dbReference>
<organism evidence="2 3">
    <name type="scientific">Flavobacterium limnosediminis JC2902</name>
    <dbReference type="NCBI Taxonomy" id="1341181"/>
    <lineage>
        <taxon>Bacteria</taxon>
        <taxon>Pseudomonadati</taxon>
        <taxon>Bacteroidota</taxon>
        <taxon>Flavobacteriia</taxon>
        <taxon>Flavobacteriales</taxon>
        <taxon>Flavobacteriaceae</taxon>
        <taxon>Flavobacterium</taxon>
    </lineage>
</organism>